<dbReference type="PIRSF" id="PIRSF036761">
    <property type="entry name" value="GDH_Mll4104"/>
    <property type="match status" value="1"/>
</dbReference>
<organism evidence="7 8">
    <name type="scientific">Parvibium lacunae</name>
    <dbReference type="NCBI Taxonomy" id="1888893"/>
    <lineage>
        <taxon>Bacteria</taxon>
        <taxon>Pseudomonadati</taxon>
        <taxon>Pseudomonadota</taxon>
        <taxon>Betaproteobacteria</taxon>
        <taxon>Burkholderiales</taxon>
        <taxon>Alcaligenaceae</taxon>
        <taxon>Parvibium</taxon>
    </lineage>
</organism>
<evidence type="ECO:0000259" key="2">
    <source>
        <dbReference type="Pfam" id="PF05088"/>
    </source>
</evidence>
<dbReference type="RefSeq" id="WP_114402119.1">
    <property type="nucleotide sequence ID" value="NZ_QPGB01000002.1"/>
</dbReference>
<dbReference type="PANTHER" id="PTHR43403">
    <property type="entry name" value="NAD-SPECIFIC GLUTAMATE DEHYDROGENASE"/>
    <property type="match status" value="1"/>
</dbReference>
<feature type="domain" description="NAD-glutamate dehydrogenase catalytic" evidence="2">
    <location>
        <begin position="735"/>
        <end position="1229"/>
    </location>
</feature>
<keyword evidence="8" id="KW-1185">Reference proteome</keyword>
<dbReference type="GO" id="GO:0004352">
    <property type="term" value="F:glutamate dehydrogenase (NAD+) activity"/>
    <property type="evidence" value="ECO:0007669"/>
    <property type="project" value="InterPro"/>
</dbReference>
<dbReference type="GO" id="GO:0004069">
    <property type="term" value="F:L-aspartate:2-oxoglutarate aminotransferase activity"/>
    <property type="evidence" value="ECO:0007669"/>
    <property type="project" value="InterPro"/>
</dbReference>
<evidence type="ECO:0000313" key="7">
    <source>
        <dbReference type="EMBL" id="RCS58032.1"/>
    </source>
</evidence>
<evidence type="ECO:0000259" key="3">
    <source>
        <dbReference type="Pfam" id="PF21074"/>
    </source>
</evidence>
<dbReference type="SUPFAM" id="SSF53223">
    <property type="entry name" value="Aminoacid dehydrogenase-like, N-terminal domain"/>
    <property type="match status" value="1"/>
</dbReference>
<gene>
    <name evidence="7" type="ORF">DU000_04095</name>
</gene>
<evidence type="ECO:0000259" key="5">
    <source>
        <dbReference type="Pfam" id="PF21076"/>
    </source>
</evidence>
<dbReference type="Pfam" id="PF05088">
    <property type="entry name" value="Bac_GDH_CD"/>
    <property type="match status" value="1"/>
</dbReference>
<evidence type="ECO:0000259" key="6">
    <source>
        <dbReference type="Pfam" id="PF21077"/>
    </source>
</evidence>
<dbReference type="Proteomes" id="UP000252357">
    <property type="component" value="Unassembled WGS sequence"/>
</dbReference>
<evidence type="ECO:0000259" key="4">
    <source>
        <dbReference type="Pfam" id="PF21075"/>
    </source>
</evidence>
<dbReference type="PANTHER" id="PTHR43403:SF1">
    <property type="entry name" value="NAD-SPECIFIC GLUTAMATE DEHYDROGENASE"/>
    <property type="match status" value="1"/>
</dbReference>
<dbReference type="InterPro" id="IPR024727">
    <property type="entry name" value="NAD_Glu_DH_N_ACT1"/>
</dbReference>
<dbReference type="SUPFAM" id="SSF51735">
    <property type="entry name" value="NAD(P)-binding Rossmann-fold domains"/>
    <property type="match status" value="1"/>
</dbReference>
<dbReference type="InterPro" id="IPR046346">
    <property type="entry name" value="Aminoacid_DH-like_N_sf"/>
</dbReference>
<dbReference type="Pfam" id="PF21073">
    <property type="entry name" value="GDH_HM1"/>
    <property type="match status" value="1"/>
</dbReference>
<dbReference type="InterPro" id="IPR036291">
    <property type="entry name" value="NAD(P)-bd_dom_sf"/>
</dbReference>
<feature type="domain" description="NAD-glutamate dehydrogenase ACT2" evidence="5">
    <location>
        <begin position="402"/>
        <end position="492"/>
    </location>
</feature>
<accession>A0A368L3P0</accession>
<evidence type="ECO:0000256" key="1">
    <source>
        <dbReference type="ARBA" id="ARBA00023002"/>
    </source>
</evidence>
<feature type="domain" description="NAD-specific glutamate dehydrogenase C-terminal" evidence="3">
    <location>
        <begin position="1275"/>
        <end position="1615"/>
    </location>
</feature>
<keyword evidence="1" id="KW-0560">Oxidoreductase</keyword>
<dbReference type="InterPro" id="IPR048381">
    <property type="entry name" value="GDH_C"/>
</dbReference>
<reference evidence="7 8" key="1">
    <citation type="journal article" date="2018" name="Int. J. Syst. Evol. Microbiol.">
        <title>Parvibium lacunae gen. nov., sp. nov., a new member of the family Alcaligenaceae isolated from a freshwater pond.</title>
        <authorList>
            <person name="Chen W.M."/>
            <person name="Xie P.B."/>
            <person name="Hsu M.Y."/>
            <person name="Sheu S.Y."/>
        </authorList>
    </citation>
    <scope>NUCLEOTIDE SEQUENCE [LARGE SCALE GENOMIC DNA]</scope>
    <source>
        <strain evidence="7 8">KMB9</strain>
    </source>
</reference>
<protein>
    <submittedName>
        <fullName evidence="7">NAD-glutamate dehydrogenase</fullName>
    </submittedName>
</protein>
<dbReference type="Pfam" id="PF21077">
    <property type="entry name" value="GDH_ACT3"/>
    <property type="match status" value="1"/>
</dbReference>
<dbReference type="InterPro" id="IPR007780">
    <property type="entry name" value="NAD_Glu_DH_bac"/>
</dbReference>
<dbReference type="Pfam" id="PF21074">
    <property type="entry name" value="GDH_C"/>
    <property type="match status" value="1"/>
</dbReference>
<dbReference type="InterPro" id="IPR028971">
    <property type="entry name" value="NAD-GDH_cat"/>
</dbReference>
<dbReference type="InterPro" id="IPR049062">
    <property type="entry name" value="NAD_Glu_DH_ACT2"/>
</dbReference>
<dbReference type="OrthoDB" id="9758052at2"/>
<dbReference type="InterPro" id="IPR049064">
    <property type="entry name" value="NAD_Glu_DH_ACT3"/>
</dbReference>
<feature type="domain" description="NAD-glutamate dehydrogenase ACT3" evidence="6">
    <location>
        <begin position="549"/>
        <end position="619"/>
    </location>
</feature>
<dbReference type="InterPro" id="IPR049058">
    <property type="entry name" value="NAD_Glu_DH_HM2"/>
</dbReference>
<name>A0A368L3P0_9BURK</name>
<evidence type="ECO:0000313" key="8">
    <source>
        <dbReference type="Proteomes" id="UP000252357"/>
    </source>
</evidence>
<comment type="caution">
    <text evidence="7">The sequence shown here is derived from an EMBL/GenBank/DDBJ whole genome shotgun (WGS) entry which is preliminary data.</text>
</comment>
<dbReference type="InterPro" id="IPR049056">
    <property type="entry name" value="NAD_Glu_DH_HM3"/>
</dbReference>
<dbReference type="Pfam" id="PF21076">
    <property type="entry name" value="GDH_ACT2"/>
    <property type="match status" value="1"/>
</dbReference>
<dbReference type="InterPro" id="IPR049059">
    <property type="entry name" value="NAD_Glu_DH_HM1"/>
</dbReference>
<dbReference type="Pfam" id="PF21078">
    <property type="entry name" value="GDH_HM3"/>
    <property type="match status" value="1"/>
</dbReference>
<sequence>MTEQNLKQTLIRELKTYAAGRLNDATQALANPFLEHYFQNVDSEELQSRKIADLYGTALSHLQLAQQRKPGEVKARVYQPNADEHGWESTHTVVEIVNDDMPFLVDSVSMEINRSGYALHLIIHPQIRVQRDDQGRLQHILPRDSDVAGSHLESYIHIELDQIAAEAERERLQQALIDVLSDVRCAVEDWATMCDKVRAAAAACAGANYGQEEIAESQAFIQWLLEDHFTLLGYREYDLVQQGGKNYLQIVAKTGLGILRDERNSEPSLAEAPAYSEAIIQAPECIFLTTANTRATVHRPGYLDYVGVKRFDAQGKVIGEARIIGLYTSTVYTEHPEEIPLIRRKVSQVMQTAGFLPRSHLAKSLEAILDTFPRDELFQSTTDELFATATGILRLQERQRTRLFVRRDPFNRFYSCLLFVPREKYNTELRQRIQSILLEAFQGYAVEFTPHLSESMLARIHMVVRTRPENTATEQIDVRAVEARLIQAVRRWVDDLQEALVERYGEAEGNARYRAYAMAFPAGYREEYPAIGAVADIALFDALSDNAPLAINLYRPLGALPGMLRFKVCHRGGPLALSDSLPMLERMGVRVLDERPYAITPEGAEPVWLHDIGLQVRPDTLQHVSDKLDHDLPAVKALFEGLFEQAWAGAVENDDFNSLVLAAGLEWRQIVLLRAYAAYFKQLGLTYSASYIANTLAAYPHIARQLVALFVTRFELNELSVAQRDELANVIVNQLRSDFEAVANLDQDRIVRQYLETILATLRTNYYQLTAQGEHKAYISFKFDPSKIPNMPEPRPMFEIFVYSARVEGVHLRGGKVARGGLRWSDRREDFRTEILGLVKAQMVKNTVIVPVGSKGGFVLKKAPPMSDREAYQREGIECYKTFLRGLLDLTDNLVTGQLVPPAQVVRHDPDDPYLVVAADKGTATFSDIANSVSEEYGFWLGDAFASGGGNGYDHKKMGITARGAWESVKRHFREMGRDTQTQDFTVVGVGDMSGDVFGNGMLLSRHIRLLAAFDHRHVFLDPNPDAARSFEERERIFALPRSSWEDYNRALISAGGGIYPLSAKTIPLSPEVKAVLGIDADSLTPNELKMAILKAPVDLLYNGGIGTYVKASTETHQQVGDRANDAIRVNGADLRCKVVGEGGNLGCTQLGRIEAAMHGVKLCTDAIDNSAGVDCSDHEVNIKILLNGLVAAGDMTLKQRNELLANMTEEVGLLVLEDNYYQTQCLSVTTRRGLQLLEGQTRLMHALEASGRLKRRIEYLPTDEQLLERRKARLGLSTPENAVLLAYAKMQLFDDLIASDIPDDAFFQPTLLQYFPKPIQTGFADAATKHPLKREIIATCITNTMLNRVGATFVHRAQEETGAAPGPIVRAYILTKELFGLEQLWAQIDGLDNQVSDKAQGDMLIQISRFVQKAVVWLMRRSAQQPELLAQLGSNIARLRPHVAELLEQALACMTESGRQPIQRIVDDLIAQRVPAGLADAVAVLETGAALLDIVELATEHQLPVQTAARFYHAVGAELELDWVRQQIAALPTDTHWQTLARAALRDDLALQQRNLTLQLAQQASDTSDLAAALIQWRQAGQRTLHSAQRLLRDLQVSDHCDLAMLSVALRELRAIA</sequence>
<dbReference type="Pfam" id="PF21079">
    <property type="entry name" value="GDH_HM2"/>
    <property type="match status" value="1"/>
</dbReference>
<proteinExistence type="predicted"/>
<dbReference type="Pfam" id="PF21075">
    <property type="entry name" value="GDH_ACT1"/>
    <property type="match status" value="1"/>
</dbReference>
<dbReference type="GO" id="GO:0006538">
    <property type="term" value="P:L-glutamate catabolic process"/>
    <property type="evidence" value="ECO:0007669"/>
    <property type="project" value="InterPro"/>
</dbReference>
<dbReference type="Gene3D" id="3.40.50.720">
    <property type="entry name" value="NAD(P)-binding Rossmann-like Domain"/>
    <property type="match status" value="1"/>
</dbReference>
<dbReference type="EMBL" id="QPGB01000002">
    <property type="protein sequence ID" value="RCS58032.1"/>
    <property type="molecule type" value="Genomic_DNA"/>
</dbReference>
<feature type="domain" description="NAD-glutamate dehydrogenase N-terminal ACT1" evidence="4">
    <location>
        <begin position="33"/>
        <end position="176"/>
    </location>
</feature>